<keyword evidence="6" id="KW-0997">Cell inner membrane</keyword>
<dbReference type="GO" id="GO:0017038">
    <property type="term" value="P:protein import"/>
    <property type="evidence" value="ECO:0007669"/>
    <property type="project" value="TreeGrafter"/>
</dbReference>
<feature type="domain" description="MotA/TolQ/ExbB proton channel" evidence="15">
    <location>
        <begin position="267"/>
        <end position="363"/>
    </location>
</feature>
<dbReference type="EMBL" id="LMTR01000075">
    <property type="protein sequence ID" value="KWT65803.1"/>
    <property type="molecule type" value="Genomic_DNA"/>
</dbReference>
<proteinExistence type="inferred from homology"/>
<feature type="compositionally biased region" description="Low complexity" evidence="13">
    <location>
        <begin position="60"/>
        <end position="92"/>
    </location>
</feature>
<keyword evidence="7 14" id="KW-0812">Transmembrane</keyword>
<evidence type="ECO:0000256" key="10">
    <source>
        <dbReference type="ARBA" id="ARBA00023136"/>
    </source>
</evidence>
<feature type="compositionally biased region" description="Low complexity" evidence="13">
    <location>
        <begin position="99"/>
        <end position="113"/>
    </location>
</feature>
<feature type="transmembrane region" description="Helical" evidence="14">
    <location>
        <begin position="291"/>
        <end position="316"/>
    </location>
</feature>
<dbReference type="InterPro" id="IPR014164">
    <property type="entry name" value="TonB_ExbB_1"/>
</dbReference>
<feature type="compositionally biased region" description="Low complexity" evidence="13">
    <location>
        <begin position="142"/>
        <end position="162"/>
    </location>
</feature>
<keyword evidence="8 12" id="KW-0653">Protein transport</keyword>
<dbReference type="InterPro" id="IPR002898">
    <property type="entry name" value="MotA_ExbB_proton_chnl"/>
</dbReference>
<evidence type="ECO:0000259" key="15">
    <source>
        <dbReference type="Pfam" id="PF01618"/>
    </source>
</evidence>
<reference evidence="16 17" key="1">
    <citation type="submission" date="2015-10" db="EMBL/GenBank/DDBJ databases">
        <title>Transcriptomic analysis of a linuron degrading triple-species bacterial consortium.</title>
        <authorList>
            <person name="Albers P."/>
        </authorList>
    </citation>
    <scope>NUCLEOTIDE SEQUENCE [LARGE SCALE GENOMIC DNA]</scope>
    <source>
        <strain evidence="16 17">WDL6</strain>
    </source>
</reference>
<evidence type="ECO:0000256" key="5">
    <source>
        <dbReference type="ARBA" id="ARBA00022475"/>
    </source>
</evidence>
<keyword evidence="9 14" id="KW-1133">Transmembrane helix</keyword>
<feature type="region of interest" description="Disordered" evidence="13">
    <location>
        <begin position="394"/>
        <end position="426"/>
    </location>
</feature>
<dbReference type="PANTHER" id="PTHR30625">
    <property type="entry name" value="PROTEIN TOLQ"/>
    <property type="match status" value="1"/>
</dbReference>
<feature type="compositionally biased region" description="Low complexity" evidence="13">
    <location>
        <begin position="394"/>
        <end position="408"/>
    </location>
</feature>
<evidence type="ECO:0000256" key="6">
    <source>
        <dbReference type="ARBA" id="ARBA00022519"/>
    </source>
</evidence>
<dbReference type="GO" id="GO:0022857">
    <property type="term" value="F:transmembrane transporter activity"/>
    <property type="evidence" value="ECO:0007669"/>
    <property type="project" value="InterPro"/>
</dbReference>
<comment type="subcellular location">
    <subcellularLocation>
        <location evidence="1">Cell inner membrane</location>
        <topology evidence="1">Multi-pass membrane protein</topology>
    </subcellularLocation>
    <subcellularLocation>
        <location evidence="12">Membrane</location>
        <topology evidence="12">Multi-pass membrane protein</topology>
    </subcellularLocation>
</comment>
<evidence type="ECO:0000256" key="7">
    <source>
        <dbReference type="ARBA" id="ARBA00022692"/>
    </source>
</evidence>
<dbReference type="PATRIC" id="fig|121290.4.peg.1964"/>
<feature type="compositionally biased region" description="Polar residues" evidence="13">
    <location>
        <begin position="115"/>
        <end position="128"/>
    </location>
</feature>
<evidence type="ECO:0000313" key="16">
    <source>
        <dbReference type="EMBL" id="KWT65803.1"/>
    </source>
</evidence>
<name>A0A125NU86_HYPSL</name>
<dbReference type="Pfam" id="PF01618">
    <property type="entry name" value="MotA_ExbB"/>
    <property type="match status" value="1"/>
</dbReference>
<keyword evidence="5" id="KW-1003">Cell membrane</keyword>
<evidence type="ECO:0000256" key="4">
    <source>
        <dbReference type="ARBA" id="ARBA00022448"/>
    </source>
</evidence>
<comment type="caution">
    <text evidence="16">The sequence shown here is derived from an EMBL/GenBank/DDBJ whole genome shotgun (WGS) entry which is preliminary data.</text>
</comment>
<dbReference type="InterPro" id="IPR050790">
    <property type="entry name" value="ExbB/TolQ_transport"/>
</dbReference>
<comment type="similarity">
    <text evidence="12">Belongs to the exbB/tolQ family.</text>
</comment>
<dbReference type="AlphaFoldDB" id="A0A125NU86"/>
<evidence type="ECO:0000256" key="13">
    <source>
        <dbReference type="SAM" id="MobiDB-lite"/>
    </source>
</evidence>
<evidence type="ECO:0000256" key="14">
    <source>
        <dbReference type="SAM" id="Phobius"/>
    </source>
</evidence>
<evidence type="ECO:0000256" key="2">
    <source>
        <dbReference type="ARBA" id="ARBA00011471"/>
    </source>
</evidence>
<dbReference type="STRING" id="121290.APY04_2650"/>
<comment type="subunit">
    <text evidence="2">The accessory proteins ExbB and ExbD seem to form a complex with TonB.</text>
</comment>
<comment type="function">
    <text evidence="11">Involved in the TonB-dependent energy-dependent transport of various receptor-bound substrates. Protects ExbD from proteolytic degradation and functionally stabilizes TonB.</text>
</comment>
<evidence type="ECO:0000256" key="11">
    <source>
        <dbReference type="ARBA" id="ARBA00024816"/>
    </source>
</evidence>
<evidence type="ECO:0000256" key="9">
    <source>
        <dbReference type="ARBA" id="ARBA00022989"/>
    </source>
</evidence>
<feature type="transmembrane region" description="Helical" evidence="14">
    <location>
        <begin position="336"/>
        <end position="357"/>
    </location>
</feature>
<accession>A0A125NU86</accession>
<gene>
    <name evidence="16" type="ORF">APY04_2650</name>
</gene>
<evidence type="ECO:0000256" key="1">
    <source>
        <dbReference type="ARBA" id="ARBA00004429"/>
    </source>
</evidence>
<organism evidence="16 17">
    <name type="scientific">Hyphomicrobium sulfonivorans</name>
    <dbReference type="NCBI Taxonomy" id="121290"/>
    <lineage>
        <taxon>Bacteria</taxon>
        <taxon>Pseudomonadati</taxon>
        <taxon>Pseudomonadota</taxon>
        <taxon>Alphaproteobacteria</taxon>
        <taxon>Hyphomicrobiales</taxon>
        <taxon>Hyphomicrobiaceae</taxon>
        <taxon>Hyphomicrobium</taxon>
    </lineage>
</organism>
<sequence>MCLLACGFVGSAAIDTARAQESAPSYGAEAVQPVPAPEFVPVQDSPPAQALPNTSPSDTTAPSVAEPAGAAAAASETAAPPAAVPSFAAPSVTNEPATAQSPSSPPEANAESAGADTQTTPDSAQPGLSTAAGDGLGTVDGASQPADSASPAPASQTANNPALPHNLSPWGMFMAADIVVKAVMIGLAIASFATWTVWLAKAFELSVAKRRVRRTFKRLRTAASLGEALDFVRRTRGTGAYLVREAAEEMRASQALIDYGEGADGIKERVTSRLSRVEADAGRRLTRGTGLLATIGATAPFVGLFGTVWGIMNSFIGIAETKTTNLAVVAPGIAEALLATAIGLVAAIPAVIIYNNFARSIAGYRLQLANTSALIERLVSRDLDFNRMQREHQQAAATGYSSSSTTQANHTGAAPHATPGNLGAPVSGDGAGTAFAAE</sequence>
<evidence type="ECO:0000256" key="8">
    <source>
        <dbReference type="ARBA" id="ARBA00022927"/>
    </source>
</evidence>
<dbReference type="GO" id="GO:0005886">
    <property type="term" value="C:plasma membrane"/>
    <property type="evidence" value="ECO:0007669"/>
    <property type="project" value="UniProtKB-SubCell"/>
</dbReference>
<keyword evidence="17" id="KW-1185">Reference proteome</keyword>
<keyword evidence="10 14" id="KW-0472">Membrane</keyword>
<dbReference type="PANTHER" id="PTHR30625:SF16">
    <property type="entry name" value="BIOPOLYMER TRANSPORT PROTEIN EXBB"/>
    <property type="match status" value="1"/>
</dbReference>
<dbReference type="NCBIfam" id="TIGR02797">
    <property type="entry name" value="exbB"/>
    <property type="match status" value="1"/>
</dbReference>
<keyword evidence="4 12" id="KW-0813">Transport</keyword>
<dbReference type="Proteomes" id="UP000059074">
    <property type="component" value="Unassembled WGS sequence"/>
</dbReference>
<protein>
    <recommendedName>
        <fullName evidence="3">Biopolymer transport protein ExbB</fullName>
    </recommendedName>
</protein>
<feature type="transmembrane region" description="Helical" evidence="14">
    <location>
        <begin position="178"/>
        <end position="200"/>
    </location>
</feature>
<evidence type="ECO:0000313" key="17">
    <source>
        <dbReference type="Proteomes" id="UP000059074"/>
    </source>
</evidence>
<evidence type="ECO:0000256" key="3">
    <source>
        <dbReference type="ARBA" id="ARBA00022093"/>
    </source>
</evidence>
<feature type="region of interest" description="Disordered" evidence="13">
    <location>
        <begin position="19"/>
        <end position="162"/>
    </location>
</feature>
<evidence type="ECO:0000256" key="12">
    <source>
        <dbReference type="RuleBase" id="RU004057"/>
    </source>
</evidence>